<protein>
    <recommendedName>
        <fullName evidence="5">SPOUT domain containing methyltransferase 1</fullName>
    </recommendedName>
</protein>
<dbReference type="Proteomes" id="UP000230750">
    <property type="component" value="Unassembled WGS sequence"/>
</dbReference>
<evidence type="ECO:0000313" key="3">
    <source>
        <dbReference type="EMBL" id="PIK57856.1"/>
    </source>
</evidence>
<dbReference type="GO" id="GO:0031616">
    <property type="term" value="C:spindle pole centrosome"/>
    <property type="evidence" value="ECO:0007669"/>
    <property type="project" value="TreeGrafter"/>
</dbReference>
<keyword evidence="4" id="KW-1185">Reference proteome</keyword>
<proteinExistence type="inferred from homology"/>
<accession>A0A2G8LC59</accession>
<dbReference type="Pfam" id="PF02598">
    <property type="entry name" value="Methyltrn_RNA_3"/>
    <property type="match status" value="1"/>
</dbReference>
<evidence type="ECO:0000256" key="1">
    <source>
        <dbReference type="ARBA" id="ARBA00009841"/>
    </source>
</evidence>
<dbReference type="GO" id="GO:0000776">
    <property type="term" value="C:kinetochore"/>
    <property type="evidence" value="ECO:0007669"/>
    <property type="project" value="TreeGrafter"/>
</dbReference>
<feature type="compositionally biased region" description="Polar residues" evidence="2">
    <location>
        <begin position="306"/>
        <end position="323"/>
    </location>
</feature>
<dbReference type="GO" id="GO:0072686">
    <property type="term" value="C:mitotic spindle"/>
    <property type="evidence" value="ECO:0007669"/>
    <property type="project" value="TreeGrafter"/>
</dbReference>
<dbReference type="GO" id="GO:0035198">
    <property type="term" value="F:miRNA binding"/>
    <property type="evidence" value="ECO:0007669"/>
    <property type="project" value="TreeGrafter"/>
</dbReference>
<reference evidence="3 4" key="1">
    <citation type="journal article" date="2017" name="PLoS Biol.">
        <title>The sea cucumber genome provides insights into morphological evolution and visceral regeneration.</title>
        <authorList>
            <person name="Zhang X."/>
            <person name="Sun L."/>
            <person name="Yuan J."/>
            <person name="Sun Y."/>
            <person name="Gao Y."/>
            <person name="Zhang L."/>
            <person name="Li S."/>
            <person name="Dai H."/>
            <person name="Hamel J.F."/>
            <person name="Liu C."/>
            <person name="Yu Y."/>
            <person name="Liu S."/>
            <person name="Lin W."/>
            <person name="Guo K."/>
            <person name="Jin S."/>
            <person name="Xu P."/>
            <person name="Storey K.B."/>
            <person name="Huan P."/>
            <person name="Zhang T."/>
            <person name="Zhou Y."/>
            <person name="Zhang J."/>
            <person name="Lin C."/>
            <person name="Li X."/>
            <person name="Xing L."/>
            <person name="Huo D."/>
            <person name="Sun M."/>
            <person name="Wang L."/>
            <person name="Mercier A."/>
            <person name="Li F."/>
            <person name="Yang H."/>
            <person name="Xiang J."/>
        </authorList>
    </citation>
    <scope>NUCLEOTIDE SEQUENCE [LARGE SCALE GENOMIC DNA]</scope>
    <source>
        <strain evidence="3">Shaxun</strain>
        <tissue evidence="3">Muscle</tissue>
    </source>
</reference>
<name>A0A2G8LC59_STIJA</name>
<dbReference type="STRING" id="307972.A0A2G8LC59"/>
<sequence>MSSEETHDGEKYPKRPLDNAEDWEWMKYKDQMRVVWKERQEKKLKRQEEKKAKRRRVEAEENAALKAQQKTWRGRKYTVSVALPGSIMDNAQSPELRTYLAGQIARALVVFSVDEVVIFDETGSTKGDSTEGSFAGVGKKGQANVQLARILQYLECPQYLRKNFFPMHQDLKYAGLLNPLDCPHHLRADQKSPSGGMVSNYTPSKKKGSCVYIGLKKEARVDKQIQAGLRVTVQIDEDENVEHEGKAIQGTVVAPSLPREQQGIYWGYSVRLASSLGAVFSESPHPDGYDLTIGTSEKGENADDAQLSSFKEGTPNLTSGGIK</sequence>
<evidence type="ECO:0000313" key="4">
    <source>
        <dbReference type="Proteomes" id="UP000230750"/>
    </source>
</evidence>
<evidence type="ECO:0000256" key="2">
    <source>
        <dbReference type="SAM" id="MobiDB-lite"/>
    </source>
</evidence>
<dbReference type="GO" id="GO:0035196">
    <property type="term" value="P:miRNA processing"/>
    <property type="evidence" value="ECO:0007669"/>
    <property type="project" value="TreeGrafter"/>
</dbReference>
<dbReference type="InterPro" id="IPR029028">
    <property type="entry name" value="Alpha/beta_knot_MTases"/>
</dbReference>
<comment type="caution">
    <text evidence="3">The sequence shown here is derived from an EMBL/GenBank/DDBJ whole genome shotgun (WGS) entry which is preliminary data.</text>
</comment>
<evidence type="ECO:0008006" key="5">
    <source>
        <dbReference type="Google" id="ProtNLM"/>
    </source>
</evidence>
<gene>
    <name evidence="3" type="ORF">BSL78_05239</name>
</gene>
<dbReference type="PANTHER" id="PTHR12150:SF13">
    <property type="entry name" value="METHYLTRANSFERASE C9ORF114-RELATED"/>
    <property type="match status" value="1"/>
</dbReference>
<feature type="region of interest" description="Disordered" evidence="2">
    <location>
        <begin position="293"/>
        <end position="323"/>
    </location>
</feature>
<dbReference type="Gene3D" id="3.40.1280.10">
    <property type="match status" value="2"/>
</dbReference>
<dbReference type="SUPFAM" id="SSF75217">
    <property type="entry name" value="alpha/beta knot"/>
    <property type="match status" value="1"/>
</dbReference>
<dbReference type="OrthoDB" id="361029at2759"/>
<dbReference type="InterPro" id="IPR003750">
    <property type="entry name" value="Put_MeTrfase-C9orf114-like"/>
</dbReference>
<dbReference type="InterPro" id="IPR029026">
    <property type="entry name" value="tRNA_m1G_MTases_N"/>
</dbReference>
<dbReference type="EMBL" id="MRZV01000130">
    <property type="protein sequence ID" value="PIK57856.1"/>
    <property type="molecule type" value="Genomic_DNA"/>
</dbReference>
<dbReference type="CDD" id="cd18086">
    <property type="entry name" value="HsC9orf114-like"/>
    <property type="match status" value="1"/>
</dbReference>
<dbReference type="GO" id="GO:0051661">
    <property type="term" value="P:maintenance of centrosome location"/>
    <property type="evidence" value="ECO:0007669"/>
    <property type="project" value="TreeGrafter"/>
</dbReference>
<feature type="region of interest" description="Disordered" evidence="2">
    <location>
        <begin position="39"/>
        <end position="62"/>
    </location>
</feature>
<dbReference type="PANTHER" id="PTHR12150">
    <property type="entry name" value="CLASS IV SAM-BINDING METHYLTRANSFERASE-RELATED"/>
    <property type="match status" value="1"/>
</dbReference>
<dbReference type="SUPFAM" id="SSF50249">
    <property type="entry name" value="Nucleic acid-binding proteins"/>
    <property type="match status" value="1"/>
</dbReference>
<organism evidence="3 4">
    <name type="scientific">Stichopus japonicus</name>
    <name type="common">Sea cucumber</name>
    <dbReference type="NCBI Taxonomy" id="307972"/>
    <lineage>
        <taxon>Eukaryota</taxon>
        <taxon>Metazoa</taxon>
        <taxon>Echinodermata</taxon>
        <taxon>Eleutherozoa</taxon>
        <taxon>Echinozoa</taxon>
        <taxon>Holothuroidea</taxon>
        <taxon>Aspidochirotacea</taxon>
        <taxon>Aspidochirotida</taxon>
        <taxon>Stichopodidae</taxon>
        <taxon>Apostichopus</taxon>
    </lineage>
</organism>
<dbReference type="AlphaFoldDB" id="A0A2G8LC59"/>
<dbReference type="InterPro" id="IPR012340">
    <property type="entry name" value="NA-bd_OB-fold"/>
</dbReference>
<feature type="compositionally biased region" description="Basic and acidic residues" evidence="2">
    <location>
        <begin position="39"/>
        <end position="51"/>
    </location>
</feature>
<comment type="similarity">
    <text evidence="1">Belongs to the class IV-like SAM-binding methyltransferase superfamily.</text>
</comment>